<dbReference type="Pfam" id="PF19483">
    <property type="entry name" value="DUF6019"/>
    <property type="match status" value="1"/>
</dbReference>
<gene>
    <name evidence="3" type="ORF">A8806_11524</name>
</gene>
<feature type="region of interest" description="Disordered" evidence="1">
    <location>
        <begin position="47"/>
        <end position="77"/>
    </location>
</feature>
<comment type="caution">
    <text evidence="3">The sequence shown here is derived from an EMBL/GenBank/DDBJ whole genome shotgun (WGS) entry which is preliminary data.</text>
</comment>
<name>A0A2Y9BNU7_9FIRM</name>
<feature type="compositionally biased region" description="Basic and acidic residues" evidence="1">
    <location>
        <begin position="58"/>
        <end position="77"/>
    </location>
</feature>
<keyword evidence="2" id="KW-0812">Transmembrane</keyword>
<reference evidence="3 4" key="1">
    <citation type="submission" date="2018-05" db="EMBL/GenBank/DDBJ databases">
        <title>The Hungate 1000. A catalogue of reference genomes from the rumen microbiome.</title>
        <authorList>
            <person name="Kelly W."/>
        </authorList>
    </citation>
    <scope>NUCLEOTIDE SEQUENCE [LARGE SCALE GENOMIC DNA]</scope>
    <source>
        <strain evidence="3 4">NLAE-zl-C242</strain>
    </source>
</reference>
<keyword evidence="4" id="KW-1185">Reference proteome</keyword>
<feature type="transmembrane region" description="Helical" evidence="2">
    <location>
        <begin position="6"/>
        <end position="32"/>
    </location>
</feature>
<organism evidence="3 4">
    <name type="scientific">Faecalicatena orotica</name>
    <dbReference type="NCBI Taxonomy" id="1544"/>
    <lineage>
        <taxon>Bacteria</taxon>
        <taxon>Bacillati</taxon>
        <taxon>Bacillota</taxon>
        <taxon>Clostridia</taxon>
        <taxon>Lachnospirales</taxon>
        <taxon>Lachnospiraceae</taxon>
        <taxon>Faecalicatena</taxon>
    </lineage>
</organism>
<dbReference type="Proteomes" id="UP000245845">
    <property type="component" value="Unassembled WGS sequence"/>
</dbReference>
<keyword evidence="2" id="KW-0472">Membrane</keyword>
<keyword evidence="2" id="KW-1133">Transmembrane helix</keyword>
<evidence type="ECO:0000313" key="4">
    <source>
        <dbReference type="Proteomes" id="UP000245845"/>
    </source>
</evidence>
<accession>A0A2Y9BNU7</accession>
<evidence type="ECO:0000256" key="2">
    <source>
        <dbReference type="SAM" id="Phobius"/>
    </source>
</evidence>
<dbReference type="InterPro" id="IPR046061">
    <property type="entry name" value="DUF6019"/>
</dbReference>
<dbReference type="EMBL" id="QGDL01000015">
    <property type="protein sequence ID" value="PWJ23090.1"/>
    <property type="molecule type" value="Genomic_DNA"/>
</dbReference>
<dbReference type="RefSeq" id="WP_109733086.1">
    <property type="nucleotide sequence ID" value="NZ_BAAACK010000024.1"/>
</dbReference>
<dbReference type="AlphaFoldDB" id="A0A2Y9BNU7"/>
<sequence length="77" mass="8773">MMYMFGMLYHILAFAFVVVIVGGLFVLLYFVVKKAVRDGMMEANAELHKGPQQSANERNTDYRTAKEKAAEQKREGL</sequence>
<evidence type="ECO:0000256" key="1">
    <source>
        <dbReference type="SAM" id="MobiDB-lite"/>
    </source>
</evidence>
<proteinExistence type="predicted"/>
<evidence type="ECO:0000313" key="3">
    <source>
        <dbReference type="EMBL" id="PWJ23090.1"/>
    </source>
</evidence>
<protein>
    <submittedName>
        <fullName evidence="3">Uncharacterized protein</fullName>
    </submittedName>
</protein>